<accession>A0ABN6PR24</accession>
<evidence type="ECO:0000313" key="2">
    <source>
        <dbReference type="EMBL" id="BDI06042.1"/>
    </source>
</evidence>
<organism evidence="2 3">
    <name type="scientific">Sphaerotilus microaerophilus</name>
    <dbReference type="NCBI Taxonomy" id="2914710"/>
    <lineage>
        <taxon>Bacteria</taxon>
        <taxon>Pseudomonadati</taxon>
        <taxon>Pseudomonadota</taxon>
        <taxon>Betaproteobacteria</taxon>
        <taxon>Burkholderiales</taxon>
        <taxon>Sphaerotilaceae</taxon>
        <taxon>Sphaerotilus</taxon>
    </lineage>
</organism>
<dbReference type="EMBL" id="AP025730">
    <property type="protein sequence ID" value="BDI06042.1"/>
    <property type="molecule type" value="Genomic_DNA"/>
</dbReference>
<dbReference type="Pfam" id="PF14579">
    <property type="entry name" value="HHH_6"/>
    <property type="match status" value="1"/>
</dbReference>
<evidence type="ECO:0000313" key="3">
    <source>
        <dbReference type="Proteomes" id="UP001057498"/>
    </source>
</evidence>
<reference evidence="2" key="1">
    <citation type="submission" date="2022-04" db="EMBL/GenBank/DDBJ databases">
        <title>Whole genome sequence of Sphaerotilus sp. FB-5.</title>
        <authorList>
            <person name="Takeda M."/>
            <person name="Narihara S."/>
            <person name="Akimoto M."/>
            <person name="Akimoto R."/>
            <person name="Nishiyashiki S."/>
            <person name="Murakami T."/>
        </authorList>
    </citation>
    <scope>NUCLEOTIDE SEQUENCE</scope>
    <source>
        <strain evidence="2">FB-5</strain>
    </source>
</reference>
<keyword evidence="3" id="KW-1185">Reference proteome</keyword>
<proteinExistence type="predicted"/>
<name>A0ABN6PR24_9BURK</name>
<evidence type="ECO:0000259" key="1">
    <source>
        <dbReference type="Pfam" id="PF14579"/>
    </source>
</evidence>
<protein>
    <recommendedName>
        <fullName evidence="1">DNA polymerase helix-hairpin-helix motif domain-containing protein</fullName>
    </recommendedName>
</protein>
<dbReference type="Proteomes" id="UP001057498">
    <property type="component" value="Chromosome"/>
</dbReference>
<feature type="domain" description="DNA polymerase helix-hairpin-helix motif" evidence="1">
    <location>
        <begin position="2"/>
        <end position="51"/>
    </location>
</feature>
<dbReference type="InterPro" id="IPR029460">
    <property type="entry name" value="DNAPol_HHH"/>
</dbReference>
<sequence>MEVWRVDVIHSDWNCTLDGLPEPSPLRLGLRMIGGLKVEAGLRIFSARRRGVLEQPETVHGGMFVSLEDESDNVQVMVWLENQGATAPAIAAGAALGCQGHMAARGR</sequence>
<gene>
    <name evidence="2" type="ORF">CATMQ487_30120</name>
</gene>